<comment type="similarity">
    <text evidence="5">Belongs to the FNT transporter (TC 1.A.16) family.</text>
</comment>
<dbReference type="EMBL" id="JACSNV010000002">
    <property type="protein sequence ID" value="MBM6876958.1"/>
    <property type="molecule type" value="Genomic_DNA"/>
</dbReference>
<dbReference type="Proteomes" id="UP000729290">
    <property type="component" value="Unassembled WGS sequence"/>
</dbReference>
<evidence type="ECO:0000256" key="4">
    <source>
        <dbReference type="ARBA" id="ARBA00023136"/>
    </source>
</evidence>
<evidence type="ECO:0000313" key="7">
    <source>
        <dbReference type="EMBL" id="MBM6876958.1"/>
    </source>
</evidence>
<evidence type="ECO:0000256" key="5">
    <source>
        <dbReference type="ARBA" id="ARBA00049660"/>
    </source>
</evidence>
<evidence type="ECO:0000256" key="6">
    <source>
        <dbReference type="SAM" id="Phobius"/>
    </source>
</evidence>
<dbReference type="PROSITE" id="PS01005">
    <property type="entry name" value="FORMATE_NITRITE_TP_1"/>
    <property type="match status" value="1"/>
</dbReference>
<evidence type="ECO:0000256" key="1">
    <source>
        <dbReference type="ARBA" id="ARBA00004141"/>
    </source>
</evidence>
<name>A0ABS2G8H8_9FIRM</name>
<accession>A0ABS2G8H8</accession>
<proteinExistence type="inferred from homology"/>
<feature type="transmembrane region" description="Helical" evidence="6">
    <location>
        <begin position="154"/>
        <end position="173"/>
    </location>
</feature>
<evidence type="ECO:0000313" key="8">
    <source>
        <dbReference type="Proteomes" id="UP000729290"/>
    </source>
</evidence>
<feature type="transmembrane region" description="Helical" evidence="6">
    <location>
        <begin position="104"/>
        <end position="123"/>
    </location>
</feature>
<keyword evidence="2 6" id="KW-0812">Transmembrane</keyword>
<protein>
    <submittedName>
        <fullName evidence="7">Formate/nitrite transporter family protein</fullName>
    </submittedName>
</protein>
<reference evidence="7 8" key="1">
    <citation type="journal article" date="2021" name="Sci. Rep.">
        <title>The distribution of antibiotic resistance genes in chicken gut microbiota commensals.</title>
        <authorList>
            <person name="Juricova H."/>
            <person name="Matiasovicova J."/>
            <person name="Kubasova T."/>
            <person name="Cejkova D."/>
            <person name="Rychlik I."/>
        </authorList>
    </citation>
    <scope>NUCLEOTIDE SEQUENCE [LARGE SCALE GENOMIC DNA]</scope>
    <source>
        <strain evidence="7 8">An431b</strain>
    </source>
</reference>
<organism evidence="7 8">
    <name type="scientific">Anaerotignum lactatifermentans</name>
    <dbReference type="NCBI Taxonomy" id="160404"/>
    <lineage>
        <taxon>Bacteria</taxon>
        <taxon>Bacillati</taxon>
        <taxon>Bacillota</taxon>
        <taxon>Clostridia</taxon>
        <taxon>Lachnospirales</taxon>
        <taxon>Anaerotignaceae</taxon>
        <taxon>Anaerotignum</taxon>
    </lineage>
</organism>
<keyword evidence="4 6" id="KW-0472">Membrane</keyword>
<dbReference type="InterPro" id="IPR023271">
    <property type="entry name" value="Aquaporin-like"/>
</dbReference>
<comment type="caution">
    <text evidence="7">The sequence shown here is derived from an EMBL/GenBank/DDBJ whole genome shotgun (WGS) entry which is preliminary data.</text>
</comment>
<feature type="transmembrane region" description="Helical" evidence="6">
    <location>
        <begin position="185"/>
        <end position="207"/>
    </location>
</feature>
<dbReference type="Gene3D" id="1.20.1080.10">
    <property type="entry name" value="Glycerol uptake facilitator protein"/>
    <property type="match status" value="1"/>
</dbReference>
<gene>
    <name evidence="7" type="ORF">H9X83_02135</name>
</gene>
<keyword evidence="3 6" id="KW-1133">Transmembrane helix</keyword>
<dbReference type="Pfam" id="PF01226">
    <property type="entry name" value="Form_Nir_trans"/>
    <property type="match status" value="1"/>
</dbReference>
<dbReference type="PANTHER" id="PTHR30520">
    <property type="entry name" value="FORMATE TRANSPORTER-RELATED"/>
    <property type="match status" value="1"/>
</dbReference>
<evidence type="ECO:0000256" key="3">
    <source>
        <dbReference type="ARBA" id="ARBA00022989"/>
    </source>
</evidence>
<comment type="subcellular location">
    <subcellularLocation>
        <location evidence="1">Membrane</location>
        <topology evidence="1">Multi-pass membrane protein</topology>
    </subcellularLocation>
</comment>
<feature type="transmembrane region" description="Helical" evidence="6">
    <location>
        <begin position="227"/>
        <end position="255"/>
    </location>
</feature>
<feature type="transmembrane region" description="Helical" evidence="6">
    <location>
        <begin position="26"/>
        <end position="47"/>
    </location>
</feature>
<dbReference type="InterPro" id="IPR000292">
    <property type="entry name" value="For/NO2_transpt"/>
</dbReference>
<keyword evidence="8" id="KW-1185">Reference proteome</keyword>
<evidence type="ECO:0000256" key="2">
    <source>
        <dbReference type="ARBA" id="ARBA00022692"/>
    </source>
</evidence>
<dbReference type="InterPro" id="IPR024002">
    <property type="entry name" value="For/NO2_transpt_CS"/>
</dbReference>
<feature type="transmembrane region" description="Helical" evidence="6">
    <location>
        <begin position="59"/>
        <end position="92"/>
    </location>
</feature>
<dbReference type="PANTHER" id="PTHR30520:SF6">
    <property type="entry name" value="FORMATE_NITRATE FAMILY TRANSPORTER (EUROFUNG)"/>
    <property type="match status" value="1"/>
</dbReference>
<sequence length="263" mass="27587">MNSPKEVANHCLEIGKNKASLPAGRMFLLAVLAGMFIALGAVGANTVSCLMENGSAAKIAAGVIFPAGLAMVVIAGGELFTGNCLILLSVLGKRTSAEKMLRNWIIVYLGNFVGAIFVAWGVYAGGQTQLFQGALLELTIQTAVTKCGHTFGEALLLGVFCNFLVCIAVWMGFAGKTAVDKIVGLFFPIFLFVASGYEHSVANMYYIPAGIFSAGEAGQSMGLTWSGFLFSNLLPVTIGNILGGALLVAGIYYLVYIKGESQT</sequence>